<dbReference type="RefSeq" id="WP_068842156.1">
    <property type="nucleotide sequence ID" value="NZ_FRBT01000002.1"/>
</dbReference>
<accession>A0A1M7DUB1</accession>
<dbReference type="InterPro" id="IPR058873">
    <property type="entry name" value="PDDEXK_GAPS4"/>
</dbReference>
<keyword evidence="3" id="KW-1185">Reference proteome</keyword>
<dbReference type="EMBL" id="FRBT01000002">
    <property type="protein sequence ID" value="SHL83101.1"/>
    <property type="molecule type" value="Genomic_DNA"/>
</dbReference>
<proteinExistence type="predicted"/>
<organism evidence="2 3">
    <name type="scientific">Flavobacterium chilense</name>
    <dbReference type="NCBI Taxonomy" id="946677"/>
    <lineage>
        <taxon>Bacteria</taxon>
        <taxon>Pseudomonadati</taxon>
        <taxon>Bacteroidota</taxon>
        <taxon>Flavobacteriia</taxon>
        <taxon>Flavobacteriales</taxon>
        <taxon>Flavobacteriaceae</taxon>
        <taxon>Flavobacterium</taxon>
    </lineage>
</organism>
<gene>
    <name evidence="2" type="ORF">SAMN05444484_102729</name>
</gene>
<name>A0A1M7DUB1_9FLAO</name>
<reference evidence="3" key="1">
    <citation type="submission" date="2016-11" db="EMBL/GenBank/DDBJ databases">
        <authorList>
            <person name="Varghese N."/>
            <person name="Submissions S."/>
        </authorList>
    </citation>
    <scope>NUCLEOTIDE SEQUENCE [LARGE SCALE GENOMIC DNA]</scope>
    <source>
        <strain evidence="3">DSM 24724</strain>
    </source>
</reference>
<dbReference type="AlphaFoldDB" id="A0A1M7DUB1"/>
<protein>
    <recommendedName>
        <fullName evidence="1">GAPS4 PD-(D/E)XK nuclease domain-containing protein</fullName>
    </recommendedName>
</protein>
<sequence length="319" mass="36886">MGGETSKRSGEHGEEIVEKFLREIIGYSNIQTGKKLECVYKQKHAIATSGSRLTHGIDALIYGKNNLKDNNLEIGIISIKHTIDKYPTLTTFDAKFQEYFKELVYTISCFKKHTLNSEINQSNIAEGVTSSDYVGILFWLSNKDRNNDDEWNIRKRITAKATSIDNEVYDKILIVDNDIFGFLYENILTIKQTYEKVDFIYPKTGFNISSNNLGYGQKLPLLYLNSNIIPLRIEDKSKKHLYLLIKDDLTEESFISLINLAKNLNTLQTTDNTIFSFPNYNKFEHEQIVEKVLALNNIDENFRSQIKIVKHKIDFRNNE</sequence>
<evidence type="ECO:0000313" key="3">
    <source>
        <dbReference type="Proteomes" id="UP000184028"/>
    </source>
</evidence>
<feature type="domain" description="GAPS4 PD-(D/E)XK nuclease" evidence="1">
    <location>
        <begin position="3"/>
        <end position="177"/>
    </location>
</feature>
<evidence type="ECO:0000313" key="2">
    <source>
        <dbReference type="EMBL" id="SHL83101.1"/>
    </source>
</evidence>
<evidence type="ECO:0000259" key="1">
    <source>
        <dbReference type="Pfam" id="PF26115"/>
    </source>
</evidence>
<dbReference type="Proteomes" id="UP000184028">
    <property type="component" value="Unassembled WGS sequence"/>
</dbReference>
<dbReference type="Pfam" id="PF26115">
    <property type="entry name" value="PDDEXK_GAPS4"/>
    <property type="match status" value="1"/>
</dbReference>
<dbReference type="OrthoDB" id="2680225at2"/>